<dbReference type="Pfam" id="PF04542">
    <property type="entry name" value="Sigma70_r2"/>
    <property type="match status" value="1"/>
</dbReference>
<dbReference type="InterPro" id="IPR007627">
    <property type="entry name" value="RNA_pol_sigma70_r2"/>
</dbReference>
<reference evidence="8" key="1">
    <citation type="submission" date="2007-06" db="EMBL/GenBank/DDBJ databases">
        <title>Complete sequence of Alkaliphilus metalliredigens QYMF.</title>
        <authorList>
            <consortium name="US DOE Joint Genome Institute"/>
            <person name="Copeland A."/>
            <person name="Lucas S."/>
            <person name="Lapidus A."/>
            <person name="Barry K."/>
            <person name="Detter J.C."/>
            <person name="Glavina del Rio T."/>
            <person name="Hammon N."/>
            <person name="Israni S."/>
            <person name="Dalin E."/>
            <person name="Tice H."/>
            <person name="Pitluck S."/>
            <person name="Chertkov O."/>
            <person name="Brettin T."/>
            <person name="Bruce D."/>
            <person name="Han C."/>
            <person name="Schmutz J."/>
            <person name="Larimer F."/>
            <person name="Land M."/>
            <person name="Hauser L."/>
            <person name="Kyrpides N."/>
            <person name="Mikhailova N."/>
            <person name="Ye Q."/>
            <person name="Zhou J."/>
            <person name="Fields M."/>
            <person name="Richardson P."/>
        </authorList>
    </citation>
    <scope>NUCLEOTIDE SEQUENCE</scope>
    <source>
        <strain evidence="8">QYMF</strain>
    </source>
</reference>
<dbReference type="InterPro" id="IPR013325">
    <property type="entry name" value="RNA_pol_sigma_r2"/>
</dbReference>
<accession>A6TPI1</accession>
<dbReference type="NCBIfam" id="TIGR02937">
    <property type="entry name" value="sigma70-ECF"/>
    <property type="match status" value="1"/>
</dbReference>
<keyword evidence="6" id="KW-0804">Transcription</keyword>
<comment type="similarity">
    <text evidence="1">Belongs to the sigma-70 factor family.</text>
</comment>
<dbReference type="STRING" id="293826.Amet_1936"/>
<dbReference type="SUPFAM" id="SSF88946">
    <property type="entry name" value="Sigma2 domain of RNA polymerase sigma factors"/>
    <property type="match status" value="1"/>
</dbReference>
<dbReference type="InterPro" id="IPR013324">
    <property type="entry name" value="RNA_pol_sigma_r3/r4-like"/>
</dbReference>
<dbReference type="GO" id="GO:0006352">
    <property type="term" value="P:DNA-templated transcription initiation"/>
    <property type="evidence" value="ECO:0007669"/>
    <property type="project" value="InterPro"/>
</dbReference>
<reference evidence="10" key="2">
    <citation type="journal article" date="2016" name="Genome Announc.">
        <title>Complete genome sequence of Alkaliphilus metalliredigens strain QYMF, an alkaliphilic and metal-reducing bacterium isolated from borax-contaminated leachate ponds.</title>
        <authorList>
            <person name="Hwang C."/>
            <person name="Copeland A."/>
            <person name="Lucas S."/>
            <person name="Lapidus A."/>
            <person name="Barry K."/>
            <person name="Detter J.C."/>
            <person name="Glavina Del Rio T."/>
            <person name="Hammon N."/>
            <person name="Israni S."/>
            <person name="Dalin E."/>
            <person name="Tice H."/>
            <person name="Pitluck S."/>
            <person name="Chertkov O."/>
            <person name="Brettin T."/>
            <person name="Bruce D."/>
            <person name="Han C."/>
            <person name="Schmutz J."/>
            <person name="Larimer F."/>
            <person name="Land M.L."/>
            <person name="Hauser L."/>
            <person name="Kyrpides N."/>
            <person name="Mikhailova N."/>
            <person name="Ye Q."/>
            <person name="Zhou J."/>
            <person name="Richardson P."/>
            <person name="Fields M.W."/>
        </authorList>
    </citation>
    <scope>NUCLEOTIDE SEQUENCE [LARGE SCALE GENOMIC DNA]</scope>
    <source>
        <strain evidence="10">QYMF</strain>
    </source>
</reference>
<evidence type="ECO:0000313" key="10">
    <source>
        <dbReference type="Proteomes" id="UP000001572"/>
    </source>
</evidence>
<dbReference type="PIRSF" id="PIRSF000770">
    <property type="entry name" value="RNA_pol_sigma-SigE/K"/>
    <property type="match status" value="1"/>
</dbReference>
<evidence type="ECO:0000256" key="4">
    <source>
        <dbReference type="ARBA" id="ARBA00023082"/>
    </source>
</evidence>
<feature type="domain" description="HTH cro/C1-type" evidence="7">
    <location>
        <begin position="178"/>
        <end position="201"/>
    </location>
</feature>
<dbReference type="EMBL" id="CP000724">
    <property type="protein sequence ID" value="ABR50458.1"/>
    <property type="molecule type" value="Genomic_DNA"/>
</dbReference>
<dbReference type="InterPro" id="IPR050813">
    <property type="entry name" value="Sigma-70_Factor"/>
</dbReference>
<dbReference type="KEGG" id="amt:Amet_4384"/>
<keyword evidence="10" id="KW-1185">Reference proteome</keyword>
<dbReference type="InterPro" id="IPR010982">
    <property type="entry name" value="Lambda_DNA-bd_dom_sf"/>
</dbReference>
<evidence type="ECO:0000313" key="8">
    <source>
        <dbReference type="EMBL" id="ABR48099.1"/>
    </source>
</evidence>
<dbReference type="InterPro" id="IPR001387">
    <property type="entry name" value="Cro/C1-type_HTH"/>
</dbReference>
<keyword evidence="3" id="KW-0805">Transcription regulation</keyword>
<dbReference type="KEGG" id="amt:Amet_1936"/>
<sequence>MLHKVNFKEPMTEEESKRLINQFRELNNEEIRKHLIERNLRLVAYEAYKYKNQDSEDIFSVGCIGLIKAIDSYDPSKQTRFDTYANRCIQNEILLYIKRLKKGSRWTFVRLDAKNLSFDDGSSIYNFETLASDENLEESFIGREEKLIARSIIKDNLIEESIEEQSTKRQMAIRLRYQGLTQIDVSQRLGISQSYVARIEKRYQDKLYQKLRKMF</sequence>
<dbReference type="eggNOG" id="COG1191">
    <property type="taxonomic scope" value="Bacteria"/>
</dbReference>
<dbReference type="GO" id="GO:0016987">
    <property type="term" value="F:sigma factor activity"/>
    <property type="evidence" value="ECO:0007669"/>
    <property type="project" value="UniProtKB-KW"/>
</dbReference>
<evidence type="ECO:0000256" key="2">
    <source>
        <dbReference type="ARBA" id="ARBA00022969"/>
    </source>
</evidence>
<dbReference type="PROSITE" id="PS50943">
    <property type="entry name" value="HTH_CROC1"/>
    <property type="match status" value="1"/>
</dbReference>
<dbReference type="Gene3D" id="1.20.120.1810">
    <property type="match status" value="1"/>
</dbReference>
<evidence type="ECO:0000256" key="3">
    <source>
        <dbReference type="ARBA" id="ARBA00023015"/>
    </source>
</evidence>
<dbReference type="Proteomes" id="UP000001572">
    <property type="component" value="Chromosome"/>
</dbReference>
<dbReference type="InterPro" id="IPR014284">
    <property type="entry name" value="RNA_pol_sigma-70_dom"/>
</dbReference>
<dbReference type="EMBL" id="CP000724">
    <property type="protein sequence ID" value="ABR48099.1"/>
    <property type="molecule type" value="Genomic_DNA"/>
</dbReference>
<dbReference type="AlphaFoldDB" id="A6TPI1"/>
<protein>
    <submittedName>
        <fullName evidence="8">RNA polymerase, sigma 28 subunit, FliA/WhiG family</fullName>
    </submittedName>
</protein>
<evidence type="ECO:0000256" key="6">
    <source>
        <dbReference type="ARBA" id="ARBA00023163"/>
    </source>
</evidence>
<evidence type="ECO:0000256" key="1">
    <source>
        <dbReference type="ARBA" id="ARBA00007788"/>
    </source>
</evidence>
<dbReference type="PANTHER" id="PTHR30376">
    <property type="entry name" value="SIGMA FACTOR RPOH HEAT SHOCK RELATED"/>
    <property type="match status" value="1"/>
</dbReference>
<keyword evidence="5" id="KW-0238">DNA-binding</keyword>
<keyword evidence="2" id="KW-0749">Sporulation</keyword>
<keyword evidence="4" id="KW-0731">Sigma factor</keyword>
<name>A6TPI1_ALKMQ</name>
<dbReference type="Pfam" id="PF13384">
    <property type="entry name" value="HTH_23"/>
    <property type="match status" value="1"/>
</dbReference>
<dbReference type="GO" id="GO:0030435">
    <property type="term" value="P:sporulation resulting in formation of a cellular spore"/>
    <property type="evidence" value="ECO:0007669"/>
    <property type="project" value="UniProtKB-KW"/>
</dbReference>
<dbReference type="Gene3D" id="1.10.260.40">
    <property type="entry name" value="lambda repressor-like DNA-binding domains"/>
    <property type="match status" value="1"/>
</dbReference>
<organism evidence="8 10">
    <name type="scientific">Alkaliphilus metalliredigens (strain QYMF)</name>
    <dbReference type="NCBI Taxonomy" id="293826"/>
    <lineage>
        <taxon>Bacteria</taxon>
        <taxon>Bacillati</taxon>
        <taxon>Bacillota</taxon>
        <taxon>Clostridia</taxon>
        <taxon>Peptostreptococcales</taxon>
        <taxon>Natronincolaceae</taxon>
        <taxon>Alkaliphilus</taxon>
    </lineage>
</organism>
<dbReference type="PROSITE" id="PS00715">
    <property type="entry name" value="SIGMA70_1"/>
    <property type="match status" value="1"/>
</dbReference>
<dbReference type="PANTHER" id="PTHR30376:SF3">
    <property type="entry name" value="RNA POLYMERASE SIGMA FACTOR RPOH"/>
    <property type="match status" value="1"/>
</dbReference>
<proteinExistence type="inferred from homology"/>
<evidence type="ECO:0000313" key="9">
    <source>
        <dbReference type="EMBL" id="ABR50458.1"/>
    </source>
</evidence>
<dbReference type="GO" id="GO:0003677">
    <property type="term" value="F:DNA binding"/>
    <property type="evidence" value="ECO:0007669"/>
    <property type="project" value="UniProtKB-KW"/>
</dbReference>
<evidence type="ECO:0000256" key="5">
    <source>
        <dbReference type="ARBA" id="ARBA00023125"/>
    </source>
</evidence>
<dbReference type="InterPro" id="IPR000943">
    <property type="entry name" value="RNA_pol_sigma70"/>
</dbReference>
<evidence type="ECO:0000259" key="7">
    <source>
        <dbReference type="PROSITE" id="PS50943"/>
    </source>
</evidence>
<gene>
    <name evidence="8" type="ordered locus">Amet_1936</name>
    <name evidence="9" type="ordered locus">Amet_4384</name>
</gene>
<dbReference type="HOGENOM" id="CLU_014793_8_7_9"/>
<dbReference type="SUPFAM" id="SSF88659">
    <property type="entry name" value="Sigma3 and sigma4 domains of RNA polymerase sigma factors"/>
    <property type="match status" value="1"/>
</dbReference>